<accession>A0A438DWA5</accession>
<evidence type="ECO:0000313" key="2">
    <source>
        <dbReference type="EMBL" id="RVW39680.1"/>
    </source>
</evidence>
<dbReference type="Proteomes" id="UP000288805">
    <property type="component" value="Unassembled WGS sequence"/>
</dbReference>
<name>A0A438DWA5_VITVI</name>
<dbReference type="AlphaFoldDB" id="A0A438DWA5"/>
<evidence type="ECO:0000313" key="3">
    <source>
        <dbReference type="Proteomes" id="UP000288805"/>
    </source>
</evidence>
<sequence>MISGSALFDRDWKKIEDFVGSKTVIQNCLSWHYASPKKIRSHAQKYFLKVQKNGDSSTCATASPKAQSYSSLPTKGTNKWFVPLSENKNIFLMLDSFNCWHSDMQAISCNN</sequence>
<comment type="caution">
    <text evidence="2">The sequence shown here is derived from an EMBL/GenBank/DDBJ whole genome shotgun (WGS) entry which is preliminary data.</text>
</comment>
<dbReference type="PANTHER" id="PTHR12802:SF115">
    <property type="entry name" value="PROTEIN REVEILLE 8"/>
    <property type="match status" value="1"/>
</dbReference>
<evidence type="ECO:0000256" key="1">
    <source>
        <dbReference type="ARBA" id="ARBA00023242"/>
    </source>
</evidence>
<keyword evidence="1" id="KW-0539">Nucleus</keyword>
<gene>
    <name evidence="2" type="primary">RVE8_0</name>
    <name evidence="2" type="ORF">CK203_086011</name>
</gene>
<dbReference type="EMBL" id="QGNW01001474">
    <property type="protein sequence ID" value="RVW39680.1"/>
    <property type="molecule type" value="Genomic_DNA"/>
</dbReference>
<proteinExistence type="predicted"/>
<dbReference type="PANTHER" id="PTHR12802">
    <property type="entry name" value="SWI/SNF COMPLEX-RELATED"/>
    <property type="match status" value="1"/>
</dbReference>
<organism evidence="2 3">
    <name type="scientific">Vitis vinifera</name>
    <name type="common">Grape</name>
    <dbReference type="NCBI Taxonomy" id="29760"/>
    <lineage>
        <taxon>Eukaryota</taxon>
        <taxon>Viridiplantae</taxon>
        <taxon>Streptophyta</taxon>
        <taxon>Embryophyta</taxon>
        <taxon>Tracheophyta</taxon>
        <taxon>Spermatophyta</taxon>
        <taxon>Magnoliopsida</taxon>
        <taxon>eudicotyledons</taxon>
        <taxon>Gunneridae</taxon>
        <taxon>Pentapetalae</taxon>
        <taxon>rosids</taxon>
        <taxon>Vitales</taxon>
        <taxon>Vitaceae</taxon>
        <taxon>Viteae</taxon>
        <taxon>Vitis</taxon>
    </lineage>
</organism>
<reference evidence="2 3" key="1">
    <citation type="journal article" date="2018" name="PLoS Genet.">
        <title>Population sequencing reveals clonal diversity and ancestral inbreeding in the grapevine cultivar Chardonnay.</title>
        <authorList>
            <person name="Roach M.J."/>
            <person name="Johnson D.L."/>
            <person name="Bohlmann J."/>
            <person name="van Vuuren H.J."/>
            <person name="Jones S.J."/>
            <person name="Pretorius I.S."/>
            <person name="Schmidt S.A."/>
            <person name="Borneman A.R."/>
        </authorList>
    </citation>
    <scope>NUCLEOTIDE SEQUENCE [LARGE SCALE GENOMIC DNA]</scope>
    <source>
        <strain evidence="3">cv. Chardonnay</strain>
        <tissue evidence="2">Leaf</tissue>
    </source>
</reference>
<protein>
    <submittedName>
        <fullName evidence="2">Protein REVEILLE 8</fullName>
    </submittedName>
</protein>
<dbReference type="Gene3D" id="1.10.10.60">
    <property type="entry name" value="Homeodomain-like"/>
    <property type="match status" value="1"/>
</dbReference>